<evidence type="ECO:0008006" key="6">
    <source>
        <dbReference type="Google" id="ProtNLM"/>
    </source>
</evidence>
<feature type="compositionally biased region" description="Low complexity" evidence="3">
    <location>
        <begin position="692"/>
        <end position="739"/>
    </location>
</feature>
<organism evidence="4 5">
    <name type="scientific">Thelonectria olida</name>
    <dbReference type="NCBI Taxonomy" id="1576542"/>
    <lineage>
        <taxon>Eukaryota</taxon>
        <taxon>Fungi</taxon>
        <taxon>Dikarya</taxon>
        <taxon>Ascomycota</taxon>
        <taxon>Pezizomycotina</taxon>
        <taxon>Sordariomycetes</taxon>
        <taxon>Hypocreomycetidae</taxon>
        <taxon>Hypocreales</taxon>
        <taxon>Nectriaceae</taxon>
        <taxon>Thelonectria</taxon>
    </lineage>
</organism>
<feature type="compositionally biased region" description="Basic and acidic residues" evidence="3">
    <location>
        <begin position="654"/>
        <end position="666"/>
    </location>
</feature>
<proteinExistence type="predicted"/>
<feature type="compositionally biased region" description="Basic and acidic residues" evidence="3">
    <location>
        <begin position="102"/>
        <end position="114"/>
    </location>
</feature>
<evidence type="ECO:0000313" key="4">
    <source>
        <dbReference type="EMBL" id="KAH6897495.1"/>
    </source>
</evidence>
<feature type="compositionally biased region" description="Low complexity" evidence="3">
    <location>
        <begin position="620"/>
        <end position="651"/>
    </location>
</feature>
<keyword evidence="2" id="KW-0539">Nucleus</keyword>
<accession>A0A9P8WF79</accession>
<feature type="region of interest" description="Disordered" evidence="3">
    <location>
        <begin position="78"/>
        <end position="121"/>
    </location>
</feature>
<evidence type="ECO:0000256" key="3">
    <source>
        <dbReference type="SAM" id="MobiDB-lite"/>
    </source>
</evidence>
<dbReference type="PANTHER" id="PTHR12610:SF12">
    <property type="entry name" value="SEQUENCE-SPECIFIC SINGLE-STRANDED DNA-BINDING PROTEIN, ISOFORM D"/>
    <property type="match status" value="1"/>
</dbReference>
<feature type="compositionally biased region" description="Basic and acidic residues" evidence="3">
    <location>
        <begin position="78"/>
        <end position="88"/>
    </location>
</feature>
<dbReference type="OrthoDB" id="5600002at2759"/>
<dbReference type="Proteomes" id="UP000777438">
    <property type="component" value="Unassembled WGS sequence"/>
</dbReference>
<comment type="caution">
    <text evidence="4">The sequence shown here is derived from an EMBL/GenBank/DDBJ whole genome shotgun (WGS) entry which is preliminary data.</text>
</comment>
<feature type="region of interest" description="Disordered" evidence="3">
    <location>
        <begin position="796"/>
        <end position="817"/>
    </location>
</feature>
<sequence>MAAMNAMGGPVGGAPMPMMNNGAVNPQAQAQQAVRQQQINESQRGVLNTYIYEYFIRYGMYDCARSLINSDQQVNVHKDGTNRRRDENGNVINGVGDDPMDTDSKDDIDSKLPDDLPPPKLPMPASDTSFLYEWFCLFWDIYNAQRAKGGNGTVNQYVAHTQQQSRLKQTQQQELLRQMRPDITPQQFQMMRNMQNGNMAMGMKQGNLARAAMANNQNNPQMQMLQQAKQNQMQRDPSGMDANRDRPSSPASGENAPSPSKRQRIDGAPFNPNQPGGMMPNGRPVQGMPGQQMPGNPTAAAHQMLAASGINPNNLNAQQFANFANAPPAAQQKSIATYAQTLQQHHSSLGGKQMPNAGGPQGQGSPMMPQGPDGNTLTAFYNPNDMGPGGIRAGPNGPQAAGSSNHALQDYQMQLMLLEQQNKKRLMMARQEQDTIGGATPGAPGGPGPGGPPGPNGQPFADTSPQAMRTGASPNPAEQMKRGTPQMNNSSVPSPVPEGGQSRGSPNPNMAFMANHVDPNMNPHFNMAQQQQMNGMRPPSSHPGQPFNGQMTPQQMMAARAAQQQGQQGQQGQQPQGAQGNPQQWQPGPNGQMVPQNMQQQSPQIQGTPQQRSMPPPSAPAAAGNNVNNRTTASPQQAAAAPPTPNQGNKPAPKKKEGKAAKEKRAAAQKKSNQNLNAGATPAGENSGEQETPAPATPITPATANFKNGQNANAGQNGQPTAGPNAVPAATAPAATTAPPSAPVVPQGPADPNQNASFENFGGLVDFGGMELANPMQTGDVLNDFDFDSFLHDGEENQPFDFNGTFSTMEGGEIGAE</sequence>
<keyword evidence="5" id="KW-1185">Reference proteome</keyword>
<feature type="region of interest" description="Disordered" evidence="3">
    <location>
        <begin position="385"/>
        <end position="404"/>
    </location>
</feature>
<protein>
    <recommendedName>
        <fullName evidence="6">LisH domain-containing protein</fullName>
    </recommendedName>
</protein>
<feature type="compositionally biased region" description="Low complexity" evidence="3">
    <location>
        <begin position="550"/>
        <end position="611"/>
    </location>
</feature>
<gene>
    <name evidence="4" type="ORF">B0T10DRAFT_557314</name>
</gene>
<dbReference type="PANTHER" id="PTHR12610">
    <property type="entry name" value="SINGLE STRANDED DNA BINDING PROTEIN"/>
    <property type="match status" value="1"/>
</dbReference>
<name>A0A9P8WF79_9HYPO</name>
<feature type="region of interest" description="Disordered" evidence="3">
    <location>
        <begin position="426"/>
        <end position="757"/>
    </location>
</feature>
<evidence type="ECO:0000313" key="5">
    <source>
        <dbReference type="Proteomes" id="UP000777438"/>
    </source>
</evidence>
<dbReference type="GO" id="GO:0005634">
    <property type="term" value="C:nucleus"/>
    <property type="evidence" value="ECO:0007669"/>
    <property type="project" value="UniProtKB-SubCell"/>
</dbReference>
<feature type="compositionally biased region" description="Low complexity" evidence="3">
    <location>
        <begin position="224"/>
        <end position="234"/>
    </location>
</feature>
<feature type="compositionally biased region" description="Polar residues" evidence="3">
    <location>
        <begin position="249"/>
        <end position="260"/>
    </location>
</feature>
<dbReference type="GO" id="GO:0045944">
    <property type="term" value="P:positive regulation of transcription by RNA polymerase II"/>
    <property type="evidence" value="ECO:0007669"/>
    <property type="project" value="TreeGrafter"/>
</dbReference>
<comment type="subcellular location">
    <subcellularLocation>
        <location evidence="1">Nucleus</location>
    </subcellularLocation>
</comment>
<dbReference type="AlphaFoldDB" id="A0A9P8WF79"/>
<evidence type="ECO:0000256" key="2">
    <source>
        <dbReference type="ARBA" id="ARBA00023242"/>
    </source>
</evidence>
<dbReference type="EMBL" id="JAGPYM010000003">
    <property type="protein sequence ID" value="KAH6897495.1"/>
    <property type="molecule type" value="Genomic_DNA"/>
</dbReference>
<evidence type="ECO:0000256" key="1">
    <source>
        <dbReference type="ARBA" id="ARBA00004123"/>
    </source>
</evidence>
<feature type="compositionally biased region" description="Pro residues" evidence="3">
    <location>
        <begin position="444"/>
        <end position="456"/>
    </location>
</feature>
<reference evidence="4 5" key="1">
    <citation type="journal article" date="2021" name="Nat. Commun.">
        <title>Genetic determinants of endophytism in the Arabidopsis root mycobiome.</title>
        <authorList>
            <person name="Mesny F."/>
            <person name="Miyauchi S."/>
            <person name="Thiergart T."/>
            <person name="Pickel B."/>
            <person name="Atanasova L."/>
            <person name="Karlsson M."/>
            <person name="Huettel B."/>
            <person name="Barry K.W."/>
            <person name="Haridas S."/>
            <person name="Chen C."/>
            <person name="Bauer D."/>
            <person name="Andreopoulos W."/>
            <person name="Pangilinan J."/>
            <person name="LaButti K."/>
            <person name="Riley R."/>
            <person name="Lipzen A."/>
            <person name="Clum A."/>
            <person name="Drula E."/>
            <person name="Henrissat B."/>
            <person name="Kohler A."/>
            <person name="Grigoriev I.V."/>
            <person name="Martin F.M."/>
            <person name="Hacquard S."/>
        </authorList>
    </citation>
    <scope>NUCLEOTIDE SEQUENCE [LARGE SCALE GENOMIC DNA]</scope>
    <source>
        <strain evidence="4 5">MPI-CAGE-CH-0241</strain>
    </source>
</reference>
<feature type="region of interest" description="Disordered" evidence="3">
    <location>
        <begin position="224"/>
        <end position="298"/>
    </location>
</feature>